<dbReference type="PATRIC" id="fig|1284664.3.peg.6516"/>
<organism evidence="2 3">
    <name type="scientific">Streptomyces gancidicus BKS 13-15</name>
    <dbReference type="NCBI Taxonomy" id="1284664"/>
    <lineage>
        <taxon>Bacteria</taxon>
        <taxon>Bacillati</taxon>
        <taxon>Actinomycetota</taxon>
        <taxon>Actinomycetes</taxon>
        <taxon>Kitasatosporales</taxon>
        <taxon>Streptomycetaceae</taxon>
        <taxon>Streptomyces</taxon>
        <taxon>Streptomyces pseudogriseolus group</taxon>
    </lineage>
</organism>
<gene>
    <name evidence="2" type="ORF">H114_32544</name>
</gene>
<reference evidence="2 3" key="1">
    <citation type="journal article" date="2013" name="Genome Announc.">
        <title>Draft Genome Sequence of Streptomyces gancidicus Strain BKS 13-15.</title>
        <authorList>
            <person name="Kumar S."/>
            <person name="Kaur N."/>
            <person name="Singh N.K."/>
            <person name="Raghava G.P."/>
            <person name="Mayilraj S."/>
        </authorList>
    </citation>
    <scope>NUCLEOTIDE SEQUENCE [LARGE SCALE GENOMIC DNA]</scope>
    <source>
        <strain evidence="2 3">BKS 13-15</strain>
    </source>
</reference>
<feature type="compositionally biased region" description="Acidic residues" evidence="1">
    <location>
        <begin position="101"/>
        <end position="121"/>
    </location>
</feature>
<proteinExistence type="predicted"/>
<evidence type="ECO:0000256" key="1">
    <source>
        <dbReference type="SAM" id="MobiDB-lite"/>
    </source>
</evidence>
<protein>
    <submittedName>
        <fullName evidence="2">Uncharacterized protein</fullName>
    </submittedName>
</protein>
<feature type="compositionally biased region" description="Basic residues" evidence="1">
    <location>
        <begin position="81"/>
        <end position="96"/>
    </location>
</feature>
<dbReference type="Proteomes" id="UP000011732">
    <property type="component" value="Unassembled WGS sequence"/>
</dbReference>
<keyword evidence="3" id="KW-1185">Reference proteome</keyword>
<dbReference type="AlphaFoldDB" id="M3CS87"/>
<feature type="region of interest" description="Disordered" evidence="1">
    <location>
        <begin position="1"/>
        <end position="156"/>
    </location>
</feature>
<evidence type="ECO:0000313" key="2">
    <source>
        <dbReference type="EMBL" id="EMF20370.1"/>
    </source>
</evidence>
<feature type="non-terminal residue" evidence="2">
    <location>
        <position position="1"/>
    </location>
</feature>
<comment type="caution">
    <text evidence="2">The sequence shown here is derived from an EMBL/GenBank/DDBJ whole genome shotgun (WGS) entry which is preliminary data.</text>
</comment>
<sequence length="267" mass="29433">PAGHAPADTAGRPAAPQQPAAAPTARIPAQRTGSRLPDWRDRSKPPLTLVKDEPEPDEPDEREPVEPEPDEPDGGEDTRTLRKPRQRRPRRARPGRRPPADDDADDDSDGDDEAGEEETSDDEVRPLEQQRRRWTRPTGPSRRPPLVPPRQKERRSLVQAAREIRPETKSAVYHLSGLAAGHAFGVVAFATDVARSLDECPLPIADNPDAYFWMVAAVAVLAVDRVTRNWPWLIAWATRGLTVSLAVGYVLHGNTVGDALSHLPTFL</sequence>
<dbReference type="EMBL" id="AOHP01000169">
    <property type="protein sequence ID" value="EMF20370.1"/>
    <property type="molecule type" value="Genomic_DNA"/>
</dbReference>
<name>M3CS87_STREZ</name>
<feature type="compositionally biased region" description="Acidic residues" evidence="1">
    <location>
        <begin position="54"/>
        <end position="75"/>
    </location>
</feature>
<feature type="compositionally biased region" description="Low complexity" evidence="1">
    <location>
        <begin position="9"/>
        <end position="32"/>
    </location>
</feature>
<feature type="compositionally biased region" description="Basic and acidic residues" evidence="1">
    <location>
        <begin position="122"/>
        <end position="131"/>
    </location>
</feature>
<accession>M3CS87</accession>
<evidence type="ECO:0000313" key="3">
    <source>
        <dbReference type="Proteomes" id="UP000011732"/>
    </source>
</evidence>